<gene>
    <name evidence="2" type="ORF">QBC41DRAFT_328515</name>
</gene>
<keyword evidence="3" id="KW-1185">Reference proteome</keyword>
<accession>A0AA40D663</accession>
<evidence type="ECO:0000313" key="3">
    <source>
        <dbReference type="Proteomes" id="UP001174997"/>
    </source>
</evidence>
<keyword evidence="1" id="KW-0812">Transmembrane</keyword>
<keyword evidence="1" id="KW-1133">Transmembrane helix</keyword>
<proteinExistence type="predicted"/>
<name>A0AA40D663_9PEZI</name>
<feature type="transmembrane region" description="Helical" evidence="1">
    <location>
        <begin position="36"/>
        <end position="54"/>
    </location>
</feature>
<organism evidence="2 3">
    <name type="scientific">Cercophora samala</name>
    <dbReference type="NCBI Taxonomy" id="330535"/>
    <lineage>
        <taxon>Eukaryota</taxon>
        <taxon>Fungi</taxon>
        <taxon>Dikarya</taxon>
        <taxon>Ascomycota</taxon>
        <taxon>Pezizomycotina</taxon>
        <taxon>Sordariomycetes</taxon>
        <taxon>Sordariomycetidae</taxon>
        <taxon>Sordariales</taxon>
        <taxon>Lasiosphaeriaceae</taxon>
        <taxon>Cercophora</taxon>
    </lineage>
</organism>
<dbReference type="AlphaFoldDB" id="A0AA40D663"/>
<evidence type="ECO:0000313" key="2">
    <source>
        <dbReference type="EMBL" id="KAK0664556.1"/>
    </source>
</evidence>
<sequence>MGYVWVNSFLALRCFLIPFGISSQMFWYSVITDDCLLFVACLRSGGVCFVWYCVEWMSSDIRE</sequence>
<comment type="caution">
    <text evidence="2">The sequence shown here is derived from an EMBL/GenBank/DDBJ whole genome shotgun (WGS) entry which is preliminary data.</text>
</comment>
<reference evidence="2" key="1">
    <citation type="submission" date="2023-06" db="EMBL/GenBank/DDBJ databases">
        <title>Genome-scale phylogeny and comparative genomics of the fungal order Sordariales.</title>
        <authorList>
            <consortium name="Lawrence Berkeley National Laboratory"/>
            <person name="Hensen N."/>
            <person name="Bonometti L."/>
            <person name="Westerberg I."/>
            <person name="Brannstrom I.O."/>
            <person name="Guillou S."/>
            <person name="Cros-Aarteil S."/>
            <person name="Calhoun S."/>
            <person name="Haridas S."/>
            <person name="Kuo A."/>
            <person name="Mondo S."/>
            <person name="Pangilinan J."/>
            <person name="Riley R."/>
            <person name="Labutti K."/>
            <person name="Andreopoulos B."/>
            <person name="Lipzen A."/>
            <person name="Chen C."/>
            <person name="Yanf M."/>
            <person name="Daum C."/>
            <person name="Ng V."/>
            <person name="Clum A."/>
            <person name="Steindorff A."/>
            <person name="Ohm R."/>
            <person name="Martin F."/>
            <person name="Silar P."/>
            <person name="Natvig D."/>
            <person name="Lalanne C."/>
            <person name="Gautier V."/>
            <person name="Ament-Velasquez S.L."/>
            <person name="Kruys A."/>
            <person name="Hutchinson M.I."/>
            <person name="Powell A.J."/>
            <person name="Barry K."/>
            <person name="Miller A.N."/>
            <person name="Grigoriev I.V."/>
            <person name="Debuchy R."/>
            <person name="Gladieux P."/>
            <person name="Thoren M.H."/>
            <person name="Johannesson H."/>
        </authorList>
    </citation>
    <scope>NUCLEOTIDE SEQUENCE</scope>
    <source>
        <strain evidence="2">CBS 307.81</strain>
    </source>
</reference>
<protein>
    <submittedName>
        <fullName evidence="2">Uncharacterized protein</fullName>
    </submittedName>
</protein>
<feature type="transmembrane region" description="Helical" evidence="1">
    <location>
        <begin position="12"/>
        <end position="30"/>
    </location>
</feature>
<dbReference type="Proteomes" id="UP001174997">
    <property type="component" value="Unassembled WGS sequence"/>
</dbReference>
<keyword evidence="1" id="KW-0472">Membrane</keyword>
<dbReference type="EMBL" id="JAULSY010000119">
    <property type="protein sequence ID" value="KAK0664556.1"/>
    <property type="molecule type" value="Genomic_DNA"/>
</dbReference>
<evidence type="ECO:0000256" key="1">
    <source>
        <dbReference type="SAM" id="Phobius"/>
    </source>
</evidence>